<name>A0A6S9HNX7_HETAK</name>
<reference evidence="2" key="1">
    <citation type="submission" date="2021-01" db="EMBL/GenBank/DDBJ databases">
        <authorList>
            <person name="Corre E."/>
            <person name="Pelletier E."/>
            <person name="Niang G."/>
            <person name="Scheremetjew M."/>
            <person name="Finn R."/>
            <person name="Kale V."/>
            <person name="Holt S."/>
            <person name="Cochrane G."/>
            <person name="Meng A."/>
            <person name="Brown T."/>
            <person name="Cohen L."/>
        </authorList>
    </citation>
    <scope>NUCLEOTIDE SEQUENCE</scope>
    <source>
        <strain evidence="2">CCMP3107</strain>
    </source>
</reference>
<dbReference type="Pfam" id="PF00650">
    <property type="entry name" value="CRAL_TRIO"/>
    <property type="match status" value="1"/>
</dbReference>
<evidence type="ECO:0000259" key="1">
    <source>
        <dbReference type="PROSITE" id="PS50191"/>
    </source>
</evidence>
<dbReference type="SMART" id="SM00516">
    <property type="entry name" value="SEC14"/>
    <property type="match status" value="1"/>
</dbReference>
<gene>
    <name evidence="2" type="ORF">HAKA00212_LOCUS20111</name>
</gene>
<dbReference type="InterPro" id="IPR001251">
    <property type="entry name" value="CRAL-TRIO_dom"/>
</dbReference>
<feature type="domain" description="CRAL-TRIO" evidence="1">
    <location>
        <begin position="73"/>
        <end position="237"/>
    </location>
</feature>
<dbReference type="CDD" id="cd00170">
    <property type="entry name" value="SEC14"/>
    <property type="match status" value="1"/>
</dbReference>
<evidence type="ECO:0000313" key="2">
    <source>
        <dbReference type="EMBL" id="CAE0641283.1"/>
    </source>
</evidence>
<accession>A0A6S9HNX7</accession>
<dbReference type="SUPFAM" id="SSF52087">
    <property type="entry name" value="CRAL/TRIO domain"/>
    <property type="match status" value="1"/>
</dbReference>
<dbReference type="EMBL" id="HBIU01044686">
    <property type="protein sequence ID" value="CAE0641283.1"/>
    <property type="molecule type" value="Transcribed_RNA"/>
</dbReference>
<dbReference type="PANTHER" id="PTHR10174">
    <property type="entry name" value="ALPHA-TOCOPHEROL TRANSFER PROTEIN-RELATED"/>
    <property type="match status" value="1"/>
</dbReference>
<organism evidence="2">
    <name type="scientific">Heterosigma akashiwo</name>
    <name type="common">Chromophytic alga</name>
    <name type="synonym">Heterosigma carterae</name>
    <dbReference type="NCBI Taxonomy" id="2829"/>
    <lineage>
        <taxon>Eukaryota</taxon>
        <taxon>Sar</taxon>
        <taxon>Stramenopiles</taxon>
        <taxon>Ochrophyta</taxon>
        <taxon>Raphidophyceae</taxon>
        <taxon>Chattonellales</taxon>
        <taxon>Chattonellaceae</taxon>
        <taxon>Heterosigma</taxon>
    </lineage>
</organism>
<dbReference type="Gene3D" id="3.40.525.10">
    <property type="entry name" value="CRAL-TRIO lipid binding domain"/>
    <property type="match status" value="1"/>
</dbReference>
<dbReference type="AlphaFoldDB" id="A0A6S9HNX7"/>
<sequence>MDIVGETVEDESGTYEEKMKQLQGVFPTVSEGNLRKFLGFKDDVDRAISCLRGHIQFRTENAWIDNPPLRAGEDPLLKKMLEEEIILQPDGSYDKQGRAILWVCFRNNDMRDGRSPESVIRMAFYNMERLLMKPAAVENGVIIVYDLQGLARHNLNIRIPRLIMPALSGGKMPMQVKGFNFVNPPVIFKGFLSVVKMLLSKKLRKRIRIWKSMDELEEIIDRENFPQAYGGALEHDQKLWVEQEISSEQNRGPSSEPLLEELVAVQC</sequence>
<proteinExistence type="predicted"/>
<protein>
    <recommendedName>
        <fullName evidence="1">CRAL-TRIO domain-containing protein</fullName>
    </recommendedName>
</protein>
<dbReference type="PROSITE" id="PS50191">
    <property type="entry name" value="CRAL_TRIO"/>
    <property type="match status" value="1"/>
</dbReference>
<dbReference type="InterPro" id="IPR036865">
    <property type="entry name" value="CRAL-TRIO_dom_sf"/>
</dbReference>